<comment type="caution">
    <text evidence="2">The sequence shown here is derived from an EMBL/GenBank/DDBJ whole genome shotgun (WGS) entry which is preliminary data.</text>
</comment>
<evidence type="ECO:0000256" key="1">
    <source>
        <dbReference type="SAM" id="SignalP"/>
    </source>
</evidence>
<protein>
    <submittedName>
        <fullName evidence="2">Uncharacterized protein</fullName>
    </submittedName>
</protein>
<feature type="chain" id="PRO_5043956283" evidence="1">
    <location>
        <begin position="24"/>
        <end position="112"/>
    </location>
</feature>
<feature type="signal peptide" evidence="1">
    <location>
        <begin position="1"/>
        <end position="23"/>
    </location>
</feature>
<gene>
    <name evidence="2" type="ORF">NQ318_014617</name>
</gene>
<reference evidence="2" key="1">
    <citation type="journal article" date="2023" name="Insect Mol. Biol.">
        <title>Genome sequencing provides insights into the evolution of gene families encoding plant cell wall-degrading enzymes in longhorned beetles.</title>
        <authorList>
            <person name="Shin N.R."/>
            <person name="Okamura Y."/>
            <person name="Kirsch R."/>
            <person name="Pauchet Y."/>
        </authorList>
    </citation>
    <scope>NUCLEOTIDE SEQUENCE</scope>
    <source>
        <strain evidence="2">AMC_N1</strain>
    </source>
</reference>
<dbReference type="EMBL" id="JAPWTK010000005">
    <property type="protein sequence ID" value="KAJ8961374.1"/>
    <property type="molecule type" value="Genomic_DNA"/>
</dbReference>
<keyword evidence="3" id="KW-1185">Reference proteome</keyword>
<keyword evidence="1" id="KW-0732">Signal</keyword>
<evidence type="ECO:0000313" key="2">
    <source>
        <dbReference type="EMBL" id="KAJ8961374.1"/>
    </source>
</evidence>
<dbReference type="AlphaFoldDB" id="A0AAV8ZCT5"/>
<evidence type="ECO:0000313" key="3">
    <source>
        <dbReference type="Proteomes" id="UP001162162"/>
    </source>
</evidence>
<accession>A0AAV8ZCT5</accession>
<proteinExistence type="predicted"/>
<dbReference type="Proteomes" id="UP001162162">
    <property type="component" value="Unassembled WGS sequence"/>
</dbReference>
<name>A0AAV8ZCT5_9CUCU</name>
<sequence length="112" mass="12772">MNIVTKMFSISKLIVIMPLHGLALDYLQYTENSGRRGCHIKTSLSAAGMAECFPAFTLRSVILKSGILRIHPLSNLDFEREPDDFKIIYKYVLTMYRNVISMIPISFNVSRV</sequence>
<organism evidence="2 3">
    <name type="scientific">Aromia moschata</name>
    <dbReference type="NCBI Taxonomy" id="1265417"/>
    <lineage>
        <taxon>Eukaryota</taxon>
        <taxon>Metazoa</taxon>
        <taxon>Ecdysozoa</taxon>
        <taxon>Arthropoda</taxon>
        <taxon>Hexapoda</taxon>
        <taxon>Insecta</taxon>
        <taxon>Pterygota</taxon>
        <taxon>Neoptera</taxon>
        <taxon>Endopterygota</taxon>
        <taxon>Coleoptera</taxon>
        <taxon>Polyphaga</taxon>
        <taxon>Cucujiformia</taxon>
        <taxon>Chrysomeloidea</taxon>
        <taxon>Cerambycidae</taxon>
        <taxon>Cerambycinae</taxon>
        <taxon>Callichromatini</taxon>
        <taxon>Aromia</taxon>
    </lineage>
</organism>